<dbReference type="PANTHER" id="PTHR41795">
    <property type="entry name" value="EXOPOLYSACCHARIDE SYNTHESIS PROTEIN"/>
    <property type="match status" value="1"/>
</dbReference>
<sequence>MADSKNSVRDVLDTLDRIAEEKRKVSIGDVTEALGGRGFGPLITLPALLVMTPLGGIPLVPSLMALLIALFALQVVAQRSRLWLPDWLERRSVDDGKIEKSVNKLRGAARWIDRHFGNRLEVLTRQPAPPVAACIVLLLCVFVPFAEMIPFAAILPMGAVALIGLALTLRDGVLMLLGMIAASVGVAVIWIWAF</sequence>
<keyword evidence="1" id="KW-0812">Transmembrane</keyword>
<feature type="transmembrane region" description="Helical" evidence="1">
    <location>
        <begin position="47"/>
        <end position="73"/>
    </location>
</feature>
<name>A0ABW5U3T5_9RHOB</name>
<evidence type="ECO:0000313" key="3">
    <source>
        <dbReference type="Proteomes" id="UP001597474"/>
    </source>
</evidence>
<dbReference type="Pfam" id="PF06055">
    <property type="entry name" value="ExoD"/>
    <property type="match status" value="1"/>
</dbReference>
<dbReference type="RefSeq" id="WP_386373563.1">
    <property type="nucleotide sequence ID" value="NZ_JBHUMP010000006.1"/>
</dbReference>
<proteinExistence type="predicted"/>
<gene>
    <name evidence="2" type="ORF">ACFSUD_08980</name>
</gene>
<evidence type="ECO:0000313" key="2">
    <source>
        <dbReference type="EMBL" id="MFD2739701.1"/>
    </source>
</evidence>
<dbReference type="EMBL" id="JBHUMP010000006">
    <property type="protein sequence ID" value="MFD2739701.1"/>
    <property type="molecule type" value="Genomic_DNA"/>
</dbReference>
<reference evidence="3" key="1">
    <citation type="journal article" date="2019" name="Int. J. Syst. Evol. Microbiol.">
        <title>The Global Catalogue of Microorganisms (GCM) 10K type strain sequencing project: providing services to taxonomists for standard genome sequencing and annotation.</title>
        <authorList>
            <consortium name="The Broad Institute Genomics Platform"/>
            <consortium name="The Broad Institute Genome Sequencing Center for Infectious Disease"/>
            <person name="Wu L."/>
            <person name="Ma J."/>
        </authorList>
    </citation>
    <scope>NUCLEOTIDE SEQUENCE [LARGE SCALE GENOMIC DNA]</scope>
    <source>
        <strain evidence="3">TISTR 2562</strain>
    </source>
</reference>
<feature type="transmembrane region" description="Helical" evidence="1">
    <location>
        <begin position="174"/>
        <end position="193"/>
    </location>
</feature>
<dbReference type="Proteomes" id="UP001597474">
    <property type="component" value="Unassembled WGS sequence"/>
</dbReference>
<dbReference type="PIRSF" id="PIRSF033239">
    <property type="entry name" value="ExoD"/>
    <property type="match status" value="1"/>
</dbReference>
<evidence type="ECO:0000256" key="1">
    <source>
        <dbReference type="SAM" id="Phobius"/>
    </source>
</evidence>
<keyword evidence="1" id="KW-0472">Membrane</keyword>
<keyword evidence="3" id="KW-1185">Reference proteome</keyword>
<keyword evidence="1" id="KW-1133">Transmembrane helix</keyword>
<protein>
    <submittedName>
        <fullName evidence="2">Exopolysaccharide biosynthesis protein</fullName>
    </submittedName>
</protein>
<accession>A0ABW5U3T5</accession>
<dbReference type="InterPro" id="IPR010331">
    <property type="entry name" value="ExoD"/>
</dbReference>
<comment type="caution">
    <text evidence="2">The sequence shown here is derived from an EMBL/GenBank/DDBJ whole genome shotgun (WGS) entry which is preliminary data.</text>
</comment>
<dbReference type="PANTHER" id="PTHR41795:SF1">
    <property type="entry name" value="EXOPOLYSACCHARIDE SYNTHESIS PROTEIN"/>
    <property type="match status" value="1"/>
</dbReference>
<organism evidence="2 3">
    <name type="scientific">Sulfitobacter aestuarii</name>
    <dbReference type="NCBI Taxonomy" id="2161676"/>
    <lineage>
        <taxon>Bacteria</taxon>
        <taxon>Pseudomonadati</taxon>
        <taxon>Pseudomonadota</taxon>
        <taxon>Alphaproteobacteria</taxon>
        <taxon>Rhodobacterales</taxon>
        <taxon>Roseobacteraceae</taxon>
        <taxon>Sulfitobacter</taxon>
    </lineage>
</organism>